<evidence type="ECO:0000256" key="1">
    <source>
        <dbReference type="ARBA" id="ARBA00022723"/>
    </source>
</evidence>
<dbReference type="InterPro" id="IPR004360">
    <property type="entry name" value="Glyas_Fos-R_dOase_dom"/>
</dbReference>
<evidence type="ECO:0000313" key="4">
    <source>
        <dbReference type="EMBL" id="MBI3128461.1"/>
    </source>
</evidence>
<dbReference type="InterPro" id="IPR018146">
    <property type="entry name" value="Glyoxalase_1_CS"/>
</dbReference>
<feature type="domain" description="VOC" evidence="3">
    <location>
        <begin position="10"/>
        <end position="155"/>
    </location>
</feature>
<gene>
    <name evidence="4" type="ORF">HYZ11_12720</name>
</gene>
<feature type="region of interest" description="Disordered" evidence="2">
    <location>
        <begin position="178"/>
        <end position="202"/>
    </location>
</feature>
<dbReference type="PROSITE" id="PS51819">
    <property type="entry name" value="VOC"/>
    <property type="match status" value="1"/>
</dbReference>
<proteinExistence type="predicted"/>
<keyword evidence="1" id="KW-0479">Metal-binding</keyword>
<evidence type="ECO:0000313" key="5">
    <source>
        <dbReference type="Proteomes" id="UP000782312"/>
    </source>
</evidence>
<dbReference type="PANTHER" id="PTHR21366">
    <property type="entry name" value="GLYOXALASE FAMILY PROTEIN"/>
    <property type="match status" value="1"/>
</dbReference>
<organism evidence="4 5">
    <name type="scientific">Tectimicrobiota bacterium</name>
    <dbReference type="NCBI Taxonomy" id="2528274"/>
    <lineage>
        <taxon>Bacteria</taxon>
        <taxon>Pseudomonadati</taxon>
        <taxon>Nitrospinota/Tectimicrobiota group</taxon>
        <taxon>Candidatus Tectimicrobiota</taxon>
    </lineage>
</organism>
<dbReference type="PROSITE" id="PS00934">
    <property type="entry name" value="GLYOXALASE_I_1"/>
    <property type="match status" value="1"/>
</dbReference>
<dbReference type="SUPFAM" id="SSF54593">
    <property type="entry name" value="Glyoxalase/Bleomycin resistance protein/Dihydroxybiphenyl dioxygenase"/>
    <property type="match status" value="1"/>
</dbReference>
<comment type="caution">
    <text evidence="4">The sequence shown here is derived from an EMBL/GenBank/DDBJ whole genome shotgun (WGS) entry which is preliminary data.</text>
</comment>
<dbReference type="GO" id="GO:0004462">
    <property type="term" value="F:lactoylglutathione lyase activity"/>
    <property type="evidence" value="ECO:0007669"/>
    <property type="project" value="InterPro"/>
</dbReference>
<reference evidence="4" key="1">
    <citation type="submission" date="2020-07" db="EMBL/GenBank/DDBJ databases">
        <title>Huge and variable diversity of episymbiotic CPR bacteria and DPANN archaea in groundwater ecosystems.</title>
        <authorList>
            <person name="He C.Y."/>
            <person name="Keren R."/>
            <person name="Whittaker M."/>
            <person name="Farag I.F."/>
            <person name="Doudna J."/>
            <person name="Cate J.H.D."/>
            <person name="Banfield J.F."/>
        </authorList>
    </citation>
    <scope>NUCLEOTIDE SEQUENCE</scope>
    <source>
        <strain evidence="4">NC_groundwater_763_Ag_S-0.2um_68_21</strain>
    </source>
</reference>
<dbReference type="GO" id="GO:0046872">
    <property type="term" value="F:metal ion binding"/>
    <property type="evidence" value="ECO:0007669"/>
    <property type="project" value="UniProtKB-KW"/>
</dbReference>
<dbReference type="InterPro" id="IPR050383">
    <property type="entry name" value="GlyoxalaseI/FosfomycinResist"/>
</dbReference>
<evidence type="ECO:0000259" key="3">
    <source>
        <dbReference type="PROSITE" id="PS51819"/>
    </source>
</evidence>
<dbReference type="EMBL" id="JACPUR010000030">
    <property type="protein sequence ID" value="MBI3128461.1"/>
    <property type="molecule type" value="Genomic_DNA"/>
</dbReference>
<protein>
    <submittedName>
        <fullName evidence="4">VOC family protein</fullName>
    </submittedName>
</protein>
<dbReference type="InterPro" id="IPR029068">
    <property type="entry name" value="Glyas_Bleomycin-R_OHBP_Dase"/>
</dbReference>
<dbReference type="Pfam" id="PF00903">
    <property type="entry name" value="Glyoxalase"/>
    <property type="match status" value="1"/>
</dbReference>
<accession>A0A932HZE6</accession>
<name>A0A932HZE6_UNCTE</name>
<dbReference type="InterPro" id="IPR037523">
    <property type="entry name" value="VOC_core"/>
</dbReference>
<dbReference type="AlphaFoldDB" id="A0A932HZE6"/>
<feature type="compositionally biased region" description="Basic and acidic residues" evidence="2">
    <location>
        <begin position="190"/>
        <end position="202"/>
    </location>
</feature>
<dbReference type="Gene3D" id="3.10.180.10">
    <property type="entry name" value="2,3-Dihydroxybiphenyl 1,2-Dioxygenase, domain 1"/>
    <property type="match status" value="1"/>
</dbReference>
<dbReference type="Proteomes" id="UP000782312">
    <property type="component" value="Unassembled WGS sequence"/>
</dbReference>
<sequence length="202" mass="23086">MPQPPSPFLGLQHIGLKVHDIEAALDFYVGKLGFTITEIHPPGRVPGVDFGLAFLRCTALHHDVSLFFWRRWECPAPEVNTMQRPGPGMHHIALQVASRRELEAWERHLTRLGVEIVWARAIHSPTHPEGDGLWGENHAFYISDPSGNCIEIFCDMALFDPARNEVYSGWFRDRLTRDGHDPNSASPPKPWKEDYSFLEEKR</sequence>
<evidence type="ECO:0000256" key="2">
    <source>
        <dbReference type="SAM" id="MobiDB-lite"/>
    </source>
</evidence>